<evidence type="ECO:0000313" key="3">
    <source>
        <dbReference type="Proteomes" id="UP000178450"/>
    </source>
</evidence>
<feature type="transmembrane region" description="Helical" evidence="1">
    <location>
        <begin position="126"/>
        <end position="146"/>
    </location>
</feature>
<gene>
    <name evidence="2" type="ORF">A2209_00765</name>
</gene>
<keyword evidence="1" id="KW-1133">Transmembrane helix</keyword>
<keyword evidence="1" id="KW-0472">Membrane</keyword>
<dbReference type="EMBL" id="MGBG01000006">
    <property type="protein sequence ID" value="OGK66519.1"/>
    <property type="molecule type" value="Genomic_DNA"/>
</dbReference>
<reference evidence="2 3" key="1">
    <citation type="journal article" date="2016" name="Nat. Commun.">
        <title>Thousands of microbial genomes shed light on interconnected biogeochemical processes in an aquifer system.</title>
        <authorList>
            <person name="Anantharaman K."/>
            <person name="Brown C.T."/>
            <person name="Hug L.A."/>
            <person name="Sharon I."/>
            <person name="Castelle C.J."/>
            <person name="Probst A.J."/>
            <person name="Thomas B.C."/>
            <person name="Singh A."/>
            <person name="Wilkins M.J."/>
            <person name="Karaoz U."/>
            <person name="Brodie E.L."/>
            <person name="Williams K.H."/>
            <person name="Hubbard S.S."/>
            <person name="Banfield J.F."/>
        </authorList>
    </citation>
    <scope>NUCLEOTIDE SEQUENCE [LARGE SCALE GENOMIC DNA]</scope>
</reference>
<dbReference type="InterPro" id="IPR009339">
    <property type="entry name" value="DUF998"/>
</dbReference>
<accession>A0A1F7KF80</accession>
<feature type="transmembrane region" description="Helical" evidence="1">
    <location>
        <begin position="12"/>
        <end position="34"/>
    </location>
</feature>
<evidence type="ECO:0008006" key="4">
    <source>
        <dbReference type="Google" id="ProtNLM"/>
    </source>
</evidence>
<protein>
    <recommendedName>
        <fullName evidence="4">DUF998 domain-containing protein</fullName>
    </recommendedName>
</protein>
<dbReference type="AlphaFoldDB" id="A0A1F7KF80"/>
<comment type="caution">
    <text evidence="2">The sequence shown here is derived from an EMBL/GenBank/DDBJ whole genome shotgun (WGS) entry which is preliminary data.</text>
</comment>
<feature type="transmembrane region" description="Helical" evidence="1">
    <location>
        <begin position="191"/>
        <end position="212"/>
    </location>
</feature>
<feature type="transmembrane region" description="Helical" evidence="1">
    <location>
        <begin position="158"/>
        <end position="179"/>
    </location>
</feature>
<evidence type="ECO:0000256" key="1">
    <source>
        <dbReference type="SAM" id="Phobius"/>
    </source>
</evidence>
<proteinExistence type="predicted"/>
<name>A0A1F7KF80_9BACT</name>
<feature type="transmembrane region" description="Helical" evidence="1">
    <location>
        <begin position="54"/>
        <end position="75"/>
    </location>
</feature>
<dbReference type="Proteomes" id="UP000178450">
    <property type="component" value="Unassembled WGS sequence"/>
</dbReference>
<dbReference type="Pfam" id="PF06197">
    <property type="entry name" value="DUF998"/>
    <property type="match status" value="1"/>
</dbReference>
<sequence>MNCCRKLLQPKTMGLIGLLGLSLFMLTVMVLSLITPNYNQCVNTVSALALGKYGQIYTLIMLFFGLSSLATGLGVSKSLTGKYFSRVFWFYLAYGLGVLTLAIFKTDMLFDQEQVDFAKVNFSGKIHYGTTVAALFMFPLGVIMMMKKMARLPYWKKLIPYTKGVLISSFIAGAIWFISRSFGIGYSYKGLFQKIIIIDLSLWCLVMNYWLFKDKSHDHGKTA</sequence>
<feature type="transmembrane region" description="Helical" evidence="1">
    <location>
        <begin position="87"/>
        <end position="106"/>
    </location>
</feature>
<evidence type="ECO:0000313" key="2">
    <source>
        <dbReference type="EMBL" id="OGK66519.1"/>
    </source>
</evidence>
<organism evidence="2 3">
    <name type="scientific">Candidatus Roizmanbacteria bacterium RIFOXYA1_FULL_41_12</name>
    <dbReference type="NCBI Taxonomy" id="1802082"/>
    <lineage>
        <taxon>Bacteria</taxon>
        <taxon>Candidatus Roizmaniibacteriota</taxon>
    </lineage>
</organism>
<keyword evidence="1" id="KW-0812">Transmembrane</keyword>